<evidence type="ECO:0000313" key="4">
    <source>
        <dbReference type="Proteomes" id="UP000031737"/>
    </source>
</evidence>
<feature type="compositionally biased region" description="Polar residues" evidence="2">
    <location>
        <begin position="487"/>
        <end position="500"/>
    </location>
</feature>
<feature type="coiled-coil region" evidence="1">
    <location>
        <begin position="575"/>
        <end position="619"/>
    </location>
</feature>
<accession>A0A061IY47</accession>
<name>A0A061IY47_TRYRA</name>
<sequence>MAGRPADELREIYQELTRPGGYNVLQANTLPSWRQSATLRFTSGTPSAVAITSTFDVRPDAEALSPPVPCHGRQVERCVPSGLRAACEETFGKNQPTLAIGHNSPGASFVSVGLVDSSGVSTGTRRKTSPAQATQRHSSGPATNIYSSDMMKPQMPGIGGADATVAELFLSMPEERRLVCWLCETVCTEPGWLNAPEIYFSVEEESGINDRRPPVTLLTLCSRCSAACALPAAAPHDAVLREAGATRALVQRTELFVQFLREYKLLLESLAGNAEKVRVMDATAHAGGAYPSLLDLPSDFRSSVIQKLTDVLTFTLEARRQQSRRCQTLSLSPHERRLLEEERALLQRQLATIEPNGQLPVTLLRTADAPRGRLWTPSFSESPLSITGSRTQPRGLSHVFQRRPQYDTNKLDALLRPRSTFAKAEQGGKQQEPQNRVVQSREASFGALQQMVGRALTARWRQVGDGAASPKAVTNRPDATYDKKDTQPLNSVMTDTTPNNAGDVLVHDDPENILLHYFEGRLSDLPKFRLFAVDTVRDGGNESGSLWPFRNPQGTPKRPCGDLEDVSPDVALVAADVAAAAAMDARELLKQLREEQRRRAEAEAALRESHRRIVALEKITDHISGLALDLDHTLGEHSAVMQQFVRTATQGCVDFMMQKSLLFSDEMAAMVRQAQRQAYGVHARFPRAHTREAVAVSRDVSPHAPVILQDGAHATSDSEPAPFAPSRLLPLSSELTPLVPSDAARRT</sequence>
<evidence type="ECO:0000256" key="2">
    <source>
        <dbReference type="SAM" id="MobiDB-lite"/>
    </source>
</evidence>
<dbReference type="OrthoDB" id="243397at2759"/>
<dbReference type="Proteomes" id="UP000031737">
    <property type="component" value="Unassembled WGS sequence"/>
</dbReference>
<dbReference type="AlphaFoldDB" id="A0A061IY47"/>
<evidence type="ECO:0000256" key="1">
    <source>
        <dbReference type="SAM" id="Coils"/>
    </source>
</evidence>
<feature type="region of interest" description="Disordered" evidence="2">
    <location>
        <begin position="120"/>
        <end position="147"/>
    </location>
</feature>
<keyword evidence="1" id="KW-0175">Coiled coil</keyword>
<evidence type="ECO:0000313" key="3">
    <source>
        <dbReference type="EMBL" id="ESL07564.1"/>
    </source>
</evidence>
<dbReference type="EMBL" id="AUPL01004744">
    <property type="protein sequence ID" value="ESL07564.1"/>
    <property type="molecule type" value="Genomic_DNA"/>
</dbReference>
<comment type="caution">
    <text evidence="3">The sequence shown here is derived from an EMBL/GenBank/DDBJ whole genome shotgun (WGS) entry which is preliminary data.</text>
</comment>
<proteinExistence type="predicted"/>
<feature type="compositionally biased region" description="Polar residues" evidence="2">
    <location>
        <begin position="129"/>
        <end position="147"/>
    </location>
</feature>
<feature type="region of interest" description="Disordered" evidence="2">
    <location>
        <begin position="467"/>
        <end position="501"/>
    </location>
</feature>
<feature type="region of interest" description="Disordered" evidence="2">
    <location>
        <begin position="710"/>
        <end position="729"/>
    </location>
</feature>
<reference evidence="3 4" key="1">
    <citation type="submission" date="2013-07" db="EMBL/GenBank/DDBJ databases">
        <authorList>
            <person name="Stoco P.H."/>
            <person name="Wagner G."/>
            <person name="Gerber A."/>
            <person name="Zaha A."/>
            <person name="Thompson C."/>
            <person name="Bartholomeu D.C."/>
            <person name="Luckemeyer D.D."/>
            <person name="Bahia D."/>
            <person name="Loreto E."/>
            <person name="Prestes E.B."/>
            <person name="Lima F.M."/>
            <person name="Rodrigues-Luiz G."/>
            <person name="Vallejo G.A."/>
            <person name="Filho J.F."/>
            <person name="Monteiro K.M."/>
            <person name="Tyler K.M."/>
            <person name="de Almeida L.G."/>
            <person name="Ortiz M.F."/>
            <person name="Siervo M.A."/>
            <person name="de Moraes M.H."/>
            <person name="Cunha O.L."/>
            <person name="Mendonca-Neto R."/>
            <person name="Silva R."/>
            <person name="Teixeira S.M."/>
            <person name="Murta S.M."/>
            <person name="Sincero T.C."/>
            <person name="Mendes T.A."/>
            <person name="Urmenyi T.P."/>
            <person name="Silva V.G."/>
            <person name="da Rocha W.D."/>
            <person name="Andersson B."/>
            <person name="Romanha A.J."/>
            <person name="Steindel M."/>
            <person name="de Vasconcelos A.T."/>
            <person name="Grisard E.C."/>
        </authorList>
    </citation>
    <scope>NUCLEOTIDE SEQUENCE [LARGE SCALE GENOMIC DNA]</scope>
    <source>
        <strain evidence="3 4">SC58</strain>
    </source>
</reference>
<gene>
    <name evidence="3" type="ORF">TRSC58_04744</name>
</gene>
<dbReference type="VEuPathDB" id="TriTrypDB:TRSC58_04744"/>
<organism evidence="3 4">
    <name type="scientific">Trypanosoma rangeli SC58</name>
    <dbReference type="NCBI Taxonomy" id="429131"/>
    <lineage>
        <taxon>Eukaryota</taxon>
        <taxon>Discoba</taxon>
        <taxon>Euglenozoa</taxon>
        <taxon>Kinetoplastea</taxon>
        <taxon>Metakinetoplastina</taxon>
        <taxon>Trypanosomatida</taxon>
        <taxon>Trypanosomatidae</taxon>
        <taxon>Trypanosoma</taxon>
        <taxon>Herpetosoma</taxon>
    </lineage>
</organism>
<keyword evidence="4" id="KW-1185">Reference proteome</keyword>
<protein>
    <submittedName>
        <fullName evidence="3">Uncharacterized protein</fullName>
    </submittedName>
</protein>